<keyword evidence="3" id="KW-0560">Oxidoreductase</keyword>
<evidence type="ECO:0000259" key="6">
    <source>
        <dbReference type="Pfam" id="PF03150"/>
    </source>
</evidence>
<evidence type="ECO:0000256" key="2">
    <source>
        <dbReference type="ARBA" id="ARBA00022729"/>
    </source>
</evidence>
<feature type="domain" description="Di-haem cytochrome c peroxidase" evidence="6">
    <location>
        <begin position="66"/>
        <end position="216"/>
    </location>
</feature>
<dbReference type="InterPro" id="IPR036909">
    <property type="entry name" value="Cyt_c-like_dom_sf"/>
</dbReference>
<dbReference type="Proteomes" id="UP000226437">
    <property type="component" value="Unassembled WGS sequence"/>
</dbReference>
<dbReference type="AlphaFoldDB" id="A0A2G0CCV8"/>
<organism evidence="7 8">
    <name type="scientific">Neolewinella marina</name>
    <dbReference type="NCBI Taxonomy" id="438751"/>
    <lineage>
        <taxon>Bacteria</taxon>
        <taxon>Pseudomonadati</taxon>
        <taxon>Bacteroidota</taxon>
        <taxon>Saprospiria</taxon>
        <taxon>Saprospirales</taxon>
        <taxon>Lewinellaceae</taxon>
        <taxon>Neolewinella</taxon>
    </lineage>
</organism>
<keyword evidence="5" id="KW-0479">Metal-binding</keyword>
<keyword evidence="8" id="KW-1185">Reference proteome</keyword>
<accession>A0A2G0CCV8</accession>
<dbReference type="PANTHER" id="PTHR30600">
    <property type="entry name" value="CYTOCHROME C PEROXIDASE-RELATED"/>
    <property type="match status" value="1"/>
</dbReference>
<dbReference type="InterPro" id="IPR051395">
    <property type="entry name" value="Cytochrome_c_Peroxidase/MauG"/>
</dbReference>
<dbReference type="InterPro" id="IPR026259">
    <property type="entry name" value="MauG/Cytc_peroxidase"/>
</dbReference>
<feature type="binding site" description="covalent" evidence="4">
    <location>
        <position position="247"/>
    </location>
    <ligand>
        <name>heme c</name>
        <dbReference type="ChEBI" id="CHEBI:61717"/>
        <label>2</label>
    </ligand>
</feature>
<feature type="binding site" description="covalent" evidence="4">
    <location>
        <position position="250"/>
    </location>
    <ligand>
        <name>heme c</name>
        <dbReference type="ChEBI" id="CHEBI:61717"/>
        <label>2</label>
    </ligand>
</feature>
<keyword evidence="2" id="KW-0732">Signal</keyword>
<dbReference type="InterPro" id="IPR004852">
    <property type="entry name" value="Di-haem_cyt_c_peroxidsae"/>
</dbReference>
<comment type="subcellular location">
    <subcellularLocation>
        <location evidence="1">Cell envelope</location>
    </subcellularLocation>
</comment>
<evidence type="ECO:0000256" key="3">
    <source>
        <dbReference type="ARBA" id="ARBA00023002"/>
    </source>
</evidence>
<evidence type="ECO:0000313" key="8">
    <source>
        <dbReference type="Proteomes" id="UP000226437"/>
    </source>
</evidence>
<dbReference type="RefSeq" id="WP_099107092.1">
    <property type="nucleotide sequence ID" value="NZ_JAATJF010000003.1"/>
</dbReference>
<gene>
    <name evidence="7" type="ORF">CGL56_13465</name>
</gene>
<keyword evidence="7" id="KW-0575">Peroxidase</keyword>
<sequence length="372" mass="41163">MIRSLSILGTLLLLTALGCQEEPTGGGGTIDEGAITGPASPTPYALEVPDYFPAPVDDPENPMSEEGVELGRHLFYDAIIFSTEGNMSCASCHKQELAFTDGFGRAIGVRGEPGLRSSMSLVNLAFNPNGFNWDGGEQKLWEQAIHPVEDMLELDNDWEEVIRKLREHEDYPARFRAAFGIDRKAEISRELTVKALAQFQRTIISADSKFDRVFYRNTDFFTEEEQLGADSLFFVENVPPGTLHPGCGHCHNAPQFGDNQFKNNGITDVGSIYDFVDKGRGDITGNPFDNGKFRTPTLRNIALTAPYMHDGRFATLEEVIDDYAAGGHGVENEDPNITGFTLTDREKRALLAFLHTLTDESLLTDERFSAPE</sequence>
<feature type="binding site" description="covalent" evidence="4">
    <location>
        <position position="92"/>
    </location>
    <ligand>
        <name>heme c</name>
        <dbReference type="ChEBI" id="CHEBI:61717"/>
        <label>1</label>
    </ligand>
</feature>
<dbReference type="Pfam" id="PF03150">
    <property type="entry name" value="CCP_MauG"/>
    <property type="match status" value="1"/>
</dbReference>
<feature type="binding site" description="axial binding residue" evidence="5">
    <location>
        <position position="93"/>
    </location>
    <ligand>
        <name>heme c</name>
        <dbReference type="ChEBI" id="CHEBI:61717"/>
        <label>1</label>
    </ligand>
    <ligandPart>
        <name>Fe</name>
        <dbReference type="ChEBI" id="CHEBI:18248"/>
    </ligandPart>
</feature>
<evidence type="ECO:0000256" key="1">
    <source>
        <dbReference type="ARBA" id="ARBA00004196"/>
    </source>
</evidence>
<dbReference type="PANTHER" id="PTHR30600:SF10">
    <property type="entry name" value="BLL6722 PROTEIN"/>
    <property type="match status" value="1"/>
</dbReference>
<comment type="caution">
    <text evidence="7">The sequence shown here is derived from an EMBL/GenBank/DDBJ whole genome shotgun (WGS) entry which is preliminary data.</text>
</comment>
<dbReference type="GO" id="GO:0030313">
    <property type="term" value="C:cell envelope"/>
    <property type="evidence" value="ECO:0007669"/>
    <property type="project" value="UniProtKB-SubCell"/>
</dbReference>
<keyword evidence="5" id="KW-0408">Iron</keyword>
<dbReference type="OrthoDB" id="9805202at2"/>
<evidence type="ECO:0000256" key="5">
    <source>
        <dbReference type="PIRSR" id="PIRSR000294-2"/>
    </source>
</evidence>
<dbReference type="GO" id="GO:0004130">
    <property type="term" value="F:cytochrome-c peroxidase activity"/>
    <property type="evidence" value="ECO:0007669"/>
    <property type="project" value="TreeGrafter"/>
</dbReference>
<protein>
    <submittedName>
        <fullName evidence="7">Cytochrome C peroxidase</fullName>
    </submittedName>
</protein>
<dbReference type="PROSITE" id="PS51257">
    <property type="entry name" value="PROKAR_LIPOPROTEIN"/>
    <property type="match status" value="1"/>
</dbReference>
<comment type="cofactor">
    <cofactor evidence="4">
        <name>heme</name>
        <dbReference type="ChEBI" id="CHEBI:30413"/>
    </cofactor>
    <text evidence="4">Binds 2 heme groups.</text>
</comment>
<comment type="PTM">
    <text evidence="4">Binds 2 heme groups per subunit.</text>
</comment>
<evidence type="ECO:0000256" key="4">
    <source>
        <dbReference type="PIRSR" id="PIRSR000294-1"/>
    </source>
</evidence>
<dbReference type="PIRSF" id="PIRSF000294">
    <property type="entry name" value="Cytochrome-c_peroxidase"/>
    <property type="match status" value="1"/>
</dbReference>
<reference evidence="7 8" key="1">
    <citation type="submission" date="2017-10" db="EMBL/GenBank/DDBJ databases">
        <title>The draft genome sequence of Lewinella marina KCTC 32374.</title>
        <authorList>
            <person name="Wang K."/>
        </authorList>
    </citation>
    <scope>NUCLEOTIDE SEQUENCE [LARGE SCALE GENOMIC DNA]</scope>
    <source>
        <strain evidence="7 8">MKG-38</strain>
    </source>
</reference>
<dbReference type="SUPFAM" id="SSF46626">
    <property type="entry name" value="Cytochrome c"/>
    <property type="match status" value="2"/>
</dbReference>
<dbReference type="GO" id="GO:0009055">
    <property type="term" value="F:electron transfer activity"/>
    <property type="evidence" value="ECO:0007669"/>
    <property type="project" value="InterPro"/>
</dbReference>
<feature type="binding site" description="axial binding residue" evidence="5">
    <location>
        <position position="251"/>
    </location>
    <ligand>
        <name>heme c</name>
        <dbReference type="ChEBI" id="CHEBI:61717"/>
        <label>2</label>
    </ligand>
    <ligandPart>
        <name>Fe</name>
        <dbReference type="ChEBI" id="CHEBI:18248"/>
    </ligandPart>
</feature>
<dbReference type="Gene3D" id="1.10.760.10">
    <property type="entry name" value="Cytochrome c-like domain"/>
    <property type="match status" value="2"/>
</dbReference>
<feature type="binding site" description="covalent" evidence="4">
    <location>
        <position position="89"/>
    </location>
    <ligand>
        <name>heme c</name>
        <dbReference type="ChEBI" id="CHEBI:61717"/>
        <label>1</label>
    </ligand>
</feature>
<dbReference type="GO" id="GO:0020037">
    <property type="term" value="F:heme binding"/>
    <property type="evidence" value="ECO:0007669"/>
    <property type="project" value="InterPro"/>
</dbReference>
<proteinExistence type="predicted"/>
<dbReference type="EMBL" id="PDLO01000006">
    <property type="protein sequence ID" value="PHK97818.1"/>
    <property type="molecule type" value="Genomic_DNA"/>
</dbReference>
<evidence type="ECO:0000313" key="7">
    <source>
        <dbReference type="EMBL" id="PHK97818.1"/>
    </source>
</evidence>
<name>A0A2G0CCV8_9BACT</name>
<keyword evidence="4" id="KW-0349">Heme</keyword>
<dbReference type="GO" id="GO:0046872">
    <property type="term" value="F:metal ion binding"/>
    <property type="evidence" value="ECO:0007669"/>
    <property type="project" value="UniProtKB-KW"/>
</dbReference>